<dbReference type="AlphaFoldDB" id="A0A7G2EFB0"/>
<dbReference type="EMBL" id="LR881467">
    <property type="protein sequence ID" value="CAD5319659.1"/>
    <property type="molecule type" value="Genomic_DNA"/>
</dbReference>
<evidence type="ECO:0000313" key="2">
    <source>
        <dbReference type="EMBL" id="CAD5319659.1"/>
    </source>
</evidence>
<sequence>MALRSHFLAVFLFSATLSSCLVVSASLVEGKVSCFDCPNDYDYSGITVGVSCSHTNTRFTVTTDKKGDFISELPSKIESNCEAELQGSVKQLYASKNNVKSKIVKLGGDKYGLSSKLFFLKSCPRSFGSFSSSKTVDLPVPPEWGLAPTSYYVPFLPIIGCDRYAYGGGVPYPPWGATEAPLRERMSTKNLKKSISGTLILIYGRFKDSLVLGQLLAWAVMVRVKRPLNYYVHLLLIFQTRVTSLF</sequence>
<evidence type="ECO:0000313" key="3">
    <source>
        <dbReference type="Proteomes" id="UP000516314"/>
    </source>
</evidence>
<feature type="chain" id="PRO_5028841368" evidence="1">
    <location>
        <begin position="21"/>
        <end position="246"/>
    </location>
</feature>
<organism evidence="2 3">
    <name type="scientific">Arabidopsis thaliana</name>
    <name type="common">Mouse-ear cress</name>
    <dbReference type="NCBI Taxonomy" id="3702"/>
    <lineage>
        <taxon>Eukaryota</taxon>
        <taxon>Viridiplantae</taxon>
        <taxon>Streptophyta</taxon>
        <taxon>Embryophyta</taxon>
        <taxon>Tracheophyta</taxon>
        <taxon>Spermatophyta</taxon>
        <taxon>Magnoliopsida</taxon>
        <taxon>eudicotyledons</taxon>
        <taxon>Gunneridae</taxon>
        <taxon>Pentapetalae</taxon>
        <taxon>rosids</taxon>
        <taxon>malvids</taxon>
        <taxon>Brassicales</taxon>
        <taxon>Brassicaceae</taxon>
        <taxon>Camelineae</taxon>
        <taxon>Arabidopsis</taxon>
    </lineage>
</organism>
<dbReference type="PROSITE" id="PS51257">
    <property type="entry name" value="PROKAR_LIPOPROTEIN"/>
    <property type="match status" value="1"/>
</dbReference>
<protein>
    <submittedName>
        <fullName evidence="2">(thale cress) hypothetical protein</fullName>
    </submittedName>
</protein>
<feature type="signal peptide" evidence="1">
    <location>
        <begin position="1"/>
        <end position="20"/>
    </location>
</feature>
<keyword evidence="1" id="KW-0732">Signal</keyword>
<dbReference type="Proteomes" id="UP000516314">
    <property type="component" value="Chromosome 2"/>
</dbReference>
<name>A0A7G2EFB0_ARATH</name>
<gene>
    <name evidence="2" type="ORF">AT9943_LOCUS7831</name>
</gene>
<evidence type="ECO:0000256" key="1">
    <source>
        <dbReference type="SAM" id="SignalP"/>
    </source>
</evidence>
<proteinExistence type="predicted"/>
<reference evidence="2 3" key="1">
    <citation type="submission" date="2020-09" db="EMBL/GenBank/DDBJ databases">
        <authorList>
            <person name="Ashkenazy H."/>
        </authorList>
    </citation>
    <scope>NUCLEOTIDE SEQUENCE [LARGE SCALE GENOMIC DNA]</scope>
    <source>
        <strain evidence="3">cv. Cdm-0</strain>
    </source>
</reference>
<accession>A0A7G2EFB0</accession>